<accession>A0A183FN91</accession>
<dbReference type="OrthoDB" id="408912at2759"/>
<sequence>MVIRSVGPVRGFKSRSGMVPPFIRFREAFLISRSNKLASCQIEKIMSTFRAGLFCYLNKKKEFIEKGRKISTEYWWDT</sequence>
<protein>
    <submittedName>
        <fullName evidence="1 3">Uncharacterized protein</fullName>
    </submittedName>
</protein>
<proteinExistence type="predicted"/>
<reference evidence="1 2" key="1">
    <citation type="submission" date="2018-11" db="EMBL/GenBank/DDBJ databases">
        <authorList>
            <consortium name="Pathogen Informatics"/>
        </authorList>
    </citation>
    <scope>NUCLEOTIDE SEQUENCE [LARGE SCALE GENOMIC DNA]</scope>
</reference>
<name>A0A183FN91_HELPZ</name>
<dbReference type="InterPro" id="IPR005331">
    <property type="entry name" value="Sulfotransferase"/>
</dbReference>
<gene>
    <name evidence="1" type="ORF">HPBE_LOCUS8942</name>
</gene>
<organism evidence="2 3">
    <name type="scientific">Heligmosomoides polygyrus</name>
    <name type="common">Parasitic roundworm</name>
    <dbReference type="NCBI Taxonomy" id="6339"/>
    <lineage>
        <taxon>Eukaryota</taxon>
        <taxon>Metazoa</taxon>
        <taxon>Ecdysozoa</taxon>
        <taxon>Nematoda</taxon>
        <taxon>Chromadorea</taxon>
        <taxon>Rhabditida</taxon>
        <taxon>Rhabditina</taxon>
        <taxon>Rhabditomorpha</taxon>
        <taxon>Strongyloidea</taxon>
        <taxon>Heligmosomidae</taxon>
        <taxon>Heligmosomoides</taxon>
    </lineage>
</organism>
<dbReference type="InterPro" id="IPR007669">
    <property type="entry name" value="Chst-1-like"/>
</dbReference>
<reference evidence="3" key="2">
    <citation type="submission" date="2019-09" db="UniProtKB">
        <authorList>
            <consortium name="WormBaseParasite"/>
        </authorList>
    </citation>
    <scope>IDENTIFICATION</scope>
</reference>
<dbReference type="WBParaSite" id="HPBE_0000894101-mRNA-1">
    <property type="protein sequence ID" value="HPBE_0000894101-mRNA-1"/>
    <property type="gene ID" value="HPBE_0000894101"/>
</dbReference>
<dbReference type="GO" id="GO:0016020">
    <property type="term" value="C:membrane"/>
    <property type="evidence" value="ECO:0007669"/>
    <property type="project" value="InterPro"/>
</dbReference>
<dbReference type="GO" id="GO:1902884">
    <property type="term" value="P:positive regulation of response to oxidative stress"/>
    <property type="evidence" value="ECO:0007669"/>
    <property type="project" value="InterPro"/>
</dbReference>
<evidence type="ECO:0000313" key="2">
    <source>
        <dbReference type="Proteomes" id="UP000050761"/>
    </source>
</evidence>
<dbReference type="PANTHER" id="PTHR22900">
    <property type="entry name" value="PROTEIN CBG14245-RELATED"/>
    <property type="match status" value="1"/>
</dbReference>
<evidence type="ECO:0000313" key="3">
    <source>
        <dbReference type="WBParaSite" id="HPBE_0000894101-mRNA-1"/>
    </source>
</evidence>
<dbReference type="GO" id="GO:0047756">
    <property type="term" value="F:chondroitin 4-sulfotransferase activity"/>
    <property type="evidence" value="ECO:0007669"/>
    <property type="project" value="InterPro"/>
</dbReference>
<keyword evidence="2" id="KW-1185">Reference proteome</keyword>
<dbReference type="Pfam" id="PF03567">
    <property type="entry name" value="Sulfotransfer_2"/>
    <property type="match status" value="1"/>
</dbReference>
<dbReference type="GO" id="GO:0050650">
    <property type="term" value="P:chondroitin sulfate proteoglycan biosynthetic process"/>
    <property type="evidence" value="ECO:0007669"/>
    <property type="project" value="InterPro"/>
</dbReference>
<dbReference type="EMBL" id="UZAH01026296">
    <property type="protein sequence ID" value="VDO78463.1"/>
    <property type="molecule type" value="Genomic_DNA"/>
</dbReference>
<dbReference type="AlphaFoldDB" id="A0A183FN91"/>
<evidence type="ECO:0000313" key="1">
    <source>
        <dbReference type="EMBL" id="VDO78463.1"/>
    </source>
</evidence>
<accession>A0A3P7ZK99</accession>
<dbReference type="Proteomes" id="UP000050761">
    <property type="component" value="Unassembled WGS sequence"/>
</dbReference>
<dbReference type="PANTHER" id="PTHR22900:SF5">
    <property type="entry name" value="PROTEIN CBG14245"/>
    <property type="match status" value="1"/>
</dbReference>